<feature type="compositionally biased region" description="Polar residues" evidence="2">
    <location>
        <begin position="576"/>
        <end position="586"/>
    </location>
</feature>
<evidence type="ECO:0000256" key="2">
    <source>
        <dbReference type="SAM" id="MobiDB-lite"/>
    </source>
</evidence>
<gene>
    <name evidence="3" type="ORF">PSON_ATCC_30995.1.T1180060</name>
</gene>
<feature type="coiled-coil region" evidence="1">
    <location>
        <begin position="185"/>
        <end position="212"/>
    </location>
</feature>
<comment type="caution">
    <text evidence="3">The sequence shown here is derived from an EMBL/GenBank/DDBJ whole genome shotgun (WGS) entry which is preliminary data.</text>
</comment>
<keyword evidence="1" id="KW-0175">Coiled coil</keyword>
<name>A0A8S1QVD4_9CILI</name>
<feature type="region of interest" description="Disordered" evidence="2">
    <location>
        <begin position="560"/>
        <end position="586"/>
    </location>
</feature>
<sequence length="586" mass="69818">MTQTINADLLLRMSTLNQEFHLLATNTNLFMKTIRDELIKQQLDNQSSRQICDHNTQSVSELKWHLDEQVGILYKKYEKQVNDKIREFESIQKQKEISEQNRIKELEQRFNQYDDIIKEIDKKWESKSNDRYIASIIQKNLLTNQNIGQFIVDKVLKLTEETVQNKINEFQKLVDDRITNQFHQISNLQNLIRKFESKYQELQNKLKIQKDFQMDFQESQSKKLQVLQHQNSLFKEVVQQQVHNIIEQSELCKTNIKDLKEQMIKQFEDASVGKLENNDQLMQIMIQDQHKIRELERKQDLIFKNENEIKLKLEQMQQDYSQQNQRALNQIVTMDSEMKNISFAINGIFEKMGTITLNPQTMQEPKQFEKPQEKFKPLLVSQKIQKQFCLKDQIGQIEILFRHVQLLFSHICKSYRYEQKMELNKQKLKSDLTRNNSNEQVPSDIDHPQYVFQQYLLQQKQEQLQKPELQKGEQPYQQQISNPQNQLKINIQPPQQGNEDYFGDSKLYFNTTMRPLYIQGKQHAMDIRPQIEMQQLSAKVKQVANLFCDTDLRQQLIENSQSFRPGSGKKKLPKINSKSFNFSNDD</sequence>
<feature type="coiled-coil region" evidence="1">
    <location>
        <begin position="278"/>
        <end position="330"/>
    </location>
</feature>
<evidence type="ECO:0000256" key="1">
    <source>
        <dbReference type="SAM" id="Coils"/>
    </source>
</evidence>
<organism evidence="3 4">
    <name type="scientific">Paramecium sonneborni</name>
    <dbReference type="NCBI Taxonomy" id="65129"/>
    <lineage>
        <taxon>Eukaryota</taxon>
        <taxon>Sar</taxon>
        <taxon>Alveolata</taxon>
        <taxon>Ciliophora</taxon>
        <taxon>Intramacronucleata</taxon>
        <taxon>Oligohymenophorea</taxon>
        <taxon>Peniculida</taxon>
        <taxon>Parameciidae</taxon>
        <taxon>Paramecium</taxon>
    </lineage>
</organism>
<evidence type="ECO:0000313" key="3">
    <source>
        <dbReference type="EMBL" id="CAD8118657.1"/>
    </source>
</evidence>
<proteinExistence type="predicted"/>
<accession>A0A8S1QVD4</accession>
<feature type="coiled-coil region" evidence="1">
    <location>
        <begin position="74"/>
        <end position="123"/>
    </location>
</feature>
<keyword evidence="4" id="KW-1185">Reference proteome</keyword>
<dbReference type="Proteomes" id="UP000692954">
    <property type="component" value="Unassembled WGS sequence"/>
</dbReference>
<reference evidence="3" key="1">
    <citation type="submission" date="2021-01" db="EMBL/GenBank/DDBJ databases">
        <authorList>
            <consortium name="Genoscope - CEA"/>
            <person name="William W."/>
        </authorList>
    </citation>
    <scope>NUCLEOTIDE SEQUENCE</scope>
</reference>
<dbReference type="AlphaFoldDB" id="A0A8S1QVD4"/>
<dbReference type="EMBL" id="CAJJDN010000118">
    <property type="protein sequence ID" value="CAD8118657.1"/>
    <property type="molecule type" value="Genomic_DNA"/>
</dbReference>
<protein>
    <submittedName>
        <fullName evidence="3">Uncharacterized protein</fullName>
    </submittedName>
</protein>
<dbReference type="OrthoDB" id="305184at2759"/>
<evidence type="ECO:0000313" key="4">
    <source>
        <dbReference type="Proteomes" id="UP000692954"/>
    </source>
</evidence>